<dbReference type="InParanoid" id="A0A0D2WN06"/>
<dbReference type="EMBL" id="KE346362">
    <property type="protein sequence ID" value="KJE91658.1"/>
    <property type="molecule type" value="Genomic_DNA"/>
</dbReference>
<evidence type="ECO:0000313" key="4">
    <source>
        <dbReference type="Proteomes" id="UP000008743"/>
    </source>
</evidence>
<evidence type="ECO:0000256" key="1">
    <source>
        <dbReference type="SAM" id="MobiDB-lite"/>
    </source>
</evidence>
<keyword evidence="4" id="KW-1185">Reference proteome</keyword>
<dbReference type="Pfam" id="PF19026">
    <property type="entry name" value="UBA_HYPK"/>
    <property type="match status" value="1"/>
</dbReference>
<dbReference type="OrthoDB" id="285219at2759"/>
<name>A0A0D2WN06_CAPO3</name>
<dbReference type="AlphaFoldDB" id="A0A0D2WN06"/>
<sequence length="118" mass="12852">MADEHDENEAGAAENAQPAQAAHHDAGKADMDKVTDFAEEKEMAQSTDLNQTMKLLTEQHKRDVEERAVRDRALAAVSVKAEDVQLIVTELEVSTQKAEQTLREQNGDLAAALAVLAN</sequence>
<dbReference type="PANTHER" id="PTHR31184:SF2">
    <property type="entry name" value="HUNTINGTIN-INTERACTING PROTEIN K"/>
    <property type="match status" value="1"/>
</dbReference>
<dbReference type="OMA" id="IIGDRRN"/>
<dbReference type="Gene3D" id="1.10.8.10">
    <property type="entry name" value="DNA helicase RuvA subunit, C-terminal domain"/>
    <property type="match status" value="1"/>
</dbReference>
<dbReference type="PANTHER" id="PTHR31184">
    <property type="entry name" value="HUNTINGTIN-INTERACTING PROTEIN K FAMILY MEMBER"/>
    <property type="match status" value="1"/>
</dbReference>
<feature type="region of interest" description="Disordered" evidence="1">
    <location>
        <begin position="1"/>
        <end position="54"/>
    </location>
</feature>
<evidence type="ECO:0000259" key="2">
    <source>
        <dbReference type="Pfam" id="PF19026"/>
    </source>
</evidence>
<dbReference type="GO" id="GO:0050821">
    <property type="term" value="P:protein stabilization"/>
    <property type="evidence" value="ECO:0007669"/>
    <property type="project" value="TreeGrafter"/>
</dbReference>
<feature type="compositionally biased region" description="Polar residues" evidence="1">
    <location>
        <begin position="44"/>
        <end position="54"/>
    </location>
</feature>
<dbReference type="STRING" id="595528.A0A0D2WN06"/>
<dbReference type="InterPro" id="IPR044034">
    <property type="entry name" value="NAC-like_UBA"/>
</dbReference>
<gene>
    <name evidence="3" type="ORF">CAOG_002766</name>
</gene>
<evidence type="ECO:0000313" key="3">
    <source>
        <dbReference type="EMBL" id="KJE91658.1"/>
    </source>
</evidence>
<dbReference type="InterPro" id="IPR038922">
    <property type="entry name" value="HYPK_UBA"/>
</dbReference>
<dbReference type="InterPro" id="IPR052617">
    <property type="entry name" value="Huntingtin-int_K"/>
</dbReference>
<reference evidence="4" key="1">
    <citation type="submission" date="2011-02" db="EMBL/GenBank/DDBJ databases">
        <title>The Genome Sequence of Capsaspora owczarzaki ATCC 30864.</title>
        <authorList>
            <person name="Russ C."/>
            <person name="Cuomo C."/>
            <person name="Burger G."/>
            <person name="Gray M.W."/>
            <person name="Holland P.W.H."/>
            <person name="King N."/>
            <person name="Lang F.B.F."/>
            <person name="Roger A.J."/>
            <person name="Ruiz-Trillo I."/>
            <person name="Young S.K."/>
            <person name="Zeng Q."/>
            <person name="Gargeya S."/>
            <person name="Alvarado L."/>
            <person name="Berlin A."/>
            <person name="Chapman S.B."/>
            <person name="Chen Z."/>
            <person name="Freedman E."/>
            <person name="Gellesch M."/>
            <person name="Goldberg J."/>
            <person name="Griggs A."/>
            <person name="Gujja S."/>
            <person name="Heilman E."/>
            <person name="Heiman D."/>
            <person name="Howarth C."/>
            <person name="Mehta T."/>
            <person name="Neiman D."/>
            <person name="Pearson M."/>
            <person name="Roberts A."/>
            <person name="Saif S."/>
            <person name="Shea T."/>
            <person name="Shenoy N."/>
            <person name="Sisk P."/>
            <person name="Stolte C."/>
            <person name="Sykes S."/>
            <person name="White J."/>
            <person name="Yandava C."/>
            <person name="Haas B."/>
            <person name="Nusbaum C."/>
            <person name="Birren B."/>
        </authorList>
    </citation>
    <scope>NUCLEOTIDE SEQUENCE</scope>
    <source>
        <strain evidence="4">ATCC 30864</strain>
    </source>
</reference>
<protein>
    <recommendedName>
        <fullName evidence="2">Nascent polypeptide-associated complex subunit alpha-like UBA domain-containing protein</fullName>
    </recommendedName>
</protein>
<feature type="compositionally biased region" description="Basic and acidic residues" evidence="1">
    <location>
        <begin position="22"/>
        <end position="43"/>
    </location>
</feature>
<organism evidence="3 4">
    <name type="scientific">Capsaspora owczarzaki (strain ATCC 30864)</name>
    <dbReference type="NCBI Taxonomy" id="595528"/>
    <lineage>
        <taxon>Eukaryota</taxon>
        <taxon>Filasterea</taxon>
        <taxon>Capsaspora</taxon>
    </lineage>
</organism>
<dbReference type="RefSeq" id="XP_004349519.1">
    <property type="nucleotide sequence ID" value="XM_004349469.2"/>
</dbReference>
<dbReference type="CDD" id="cd14361">
    <property type="entry name" value="UBA_HYPK"/>
    <property type="match status" value="1"/>
</dbReference>
<dbReference type="Proteomes" id="UP000008743">
    <property type="component" value="Unassembled WGS sequence"/>
</dbReference>
<proteinExistence type="predicted"/>
<dbReference type="PhylomeDB" id="A0A0D2WN06"/>
<dbReference type="eggNOG" id="KOG3450">
    <property type="taxonomic scope" value="Eukaryota"/>
</dbReference>
<feature type="compositionally biased region" description="Low complexity" evidence="1">
    <location>
        <begin position="10"/>
        <end position="21"/>
    </location>
</feature>
<feature type="domain" description="Nascent polypeptide-associated complex subunit alpha-like UBA" evidence="2">
    <location>
        <begin position="77"/>
        <end position="116"/>
    </location>
</feature>
<accession>A0A0D2WN06</accession>
<dbReference type="GO" id="GO:0043066">
    <property type="term" value="P:negative regulation of apoptotic process"/>
    <property type="evidence" value="ECO:0007669"/>
    <property type="project" value="TreeGrafter"/>
</dbReference>